<dbReference type="GeneID" id="24437152"/>
<accession>W7XIA6</accession>
<keyword evidence="1" id="KW-0472">Membrane</keyword>
<name>W7XIA6_TETTS</name>
<sequence>METALHLAKTRKKGKTNVRELGFIRVNTFVSNKSNQRVCKLNQQSLNQFYSGIIRIKEDNLKKSKVLIPNYFTQPSILCHLLLYNFKTRTVKSNQKYLKTWLISIIYISINIISLSELRVNNNLLRSNNQQQYVYGFVYYKNLIFKYTVFIANKNHKFQQKQFQLYQFTIILCLHLNNQFLCNQKSCTVKFRKDCRLFLIITFKICKDFLIDNQFCTEKQRLKIKVTKIYNQINYLSNCYQVVIQIGKINQIKNVFINKQINFKKQILQCILCFTKINKTRFIFNQKQQVQQFFNKCINEKIKY</sequence>
<protein>
    <submittedName>
        <fullName evidence="2">Transmembrane protein, putative</fullName>
    </submittedName>
</protein>
<proteinExistence type="predicted"/>
<dbReference type="AlphaFoldDB" id="W7XIA6"/>
<reference evidence="3" key="1">
    <citation type="journal article" date="2006" name="PLoS Biol.">
        <title>Macronuclear genome sequence of the ciliate Tetrahymena thermophila, a model eukaryote.</title>
        <authorList>
            <person name="Eisen J.A."/>
            <person name="Coyne R.S."/>
            <person name="Wu M."/>
            <person name="Wu D."/>
            <person name="Thiagarajan M."/>
            <person name="Wortman J.R."/>
            <person name="Badger J.H."/>
            <person name="Ren Q."/>
            <person name="Amedeo P."/>
            <person name="Jones K.M."/>
            <person name="Tallon L.J."/>
            <person name="Delcher A.L."/>
            <person name="Salzberg S.L."/>
            <person name="Silva J.C."/>
            <person name="Haas B.J."/>
            <person name="Majoros W.H."/>
            <person name="Farzad M."/>
            <person name="Carlton J.M."/>
            <person name="Smith R.K. Jr."/>
            <person name="Garg J."/>
            <person name="Pearlman R.E."/>
            <person name="Karrer K.M."/>
            <person name="Sun L."/>
            <person name="Manning G."/>
            <person name="Elde N.C."/>
            <person name="Turkewitz A.P."/>
            <person name="Asai D.J."/>
            <person name="Wilkes D.E."/>
            <person name="Wang Y."/>
            <person name="Cai H."/>
            <person name="Collins K."/>
            <person name="Stewart B.A."/>
            <person name="Lee S.R."/>
            <person name="Wilamowska K."/>
            <person name="Weinberg Z."/>
            <person name="Ruzzo W.L."/>
            <person name="Wloga D."/>
            <person name="Gaertig J."/>
            <person name="Frankel J."/>
            <person name="Tsao C.-C."/>
            <person name="Gorovsky M.A."/>
            <person name="Keeling P.J."/>
            <person name="Waller R.F."/>
            <person name="Patron N.J."/>
            <person name="Cherry J.M."/>
            <person name="Stover N.A."/>
            <person name="Krieger C.J."/>
            <person name="del Toro C."/>
            <person name="Ryder H.F."/>
            <person name="Williamson S.C."/>
            <person name="Barbeau R.A."/>
            <person name="Hamilton E.P."/>
            <person name="Orias E."/>
        </authorList>
    </citation>
    <scope>NUCLEOTIDE SEQUENCE [LARGE SCALE GENOMIC DNA]</scope>
    <source>
        <strain evidence="3">SB210</strain>
    </source>
</reference>
<dbReference type="RefSeq" id="XP_012653043.1">
    <property type="nucleotide sequence ID" value="XM_012797589.1"/>
</dbReference>
<keyword evidence="1" id="KW-1133">Transmembrane helix</keyword>
<dbReference type="Proteomes" id="UP000009168">
    <property type="component" value="Unassembled WGS sequence"/>
</dbReference>
<evidence type="ECO:0000256" key="1">
    <source>
        <dbReference type="SAM" id="Phobius"/>
    </source>
</evidence>
<organism evidence="2 3">
    <name type="scientific">Tetrahymena thermophila (strain SB210)</name>
    <dbReference type="NCBI Taxonomy" id="312017"/>
    <lineage>
        <taxon>Eukaryota</taxon>
        <taxon>Sar</taxon>
        <taxon>Alveolata</taxon>
        <taxon>Ciliophora</taxon>
        <taxon>Intramacronucleata</taxon>
        <taxon>Oligohymenophorea</taxon>
        <taxon>Hymenostomatida</taxon>
        <taxon>Tetrahymenina</taxon>
        <taxon>Tetrahymenidae</taxon>
        <taxon>Tetrahymena</taxon>
    </lineage>
</organism>
<keyword evidence="3" id="KW-1185">Reference proteome</keyword>
<evidence type="ECO:0000313" key="2">
    <source>
        <dbReference type="EMBL" id="EWS74466.1"/>
    </source>
</evidence>
<evidence type="ECO:0000313" key="3">
    <source>
        <dbReference type="Proteomes" id="UP000009168"/>
    </source>
</evidence>
<feature type="transmembrane region" description="Helical" evidence="1">
    <location>
        <begin position="97"/>
        <end position="113"/>
    </location>
</feature>
<feature type="transmembrane region" description="Helical" evidence="1">
    <location>
        <begin position="133"/>
        <end position="152"/>
    </location>
</feature>
<dbReference type="KEGG" id="tet:TTHERM_000079948"/>
<dbReference type="InParanoid" id="W7XIA6"/>
<keyword evidence="1 2" id="KW-0812">Transmembrane</keyword>
<gene>
    <name evidence="2" type="ORF">TTHERM_000079948</name>
</gene>
<dbReference type="EMBL" id="GG662704">
    <property type="protein sequence ID" value="EWS74466.1"/>
    <property type="molecule type" value="Genomic_DNA"/>
</dbReference>